<dbReference type="PRINTS" id="PR00039">
    <property type="entry name" value="HTHLYSR"/>
</dbReference>
<name>A0A0W0VSL5_9GAMM</name>
<keyword evidence="4" id="KW-0804">Transcription</keyword>
<gene>
    <name evidence="6" type="ORF">Llon_0257</name>
</gene>
<keyword evidence="2" id="KW-0805">Transcription regulation</keyword>
<feature type="domain" description="HTH lysR-type" evidence="5">
    <location>
        <begin position="1"/>
        <end position="60"/>
    </location>
</feature>
<dbReference type="GO" id="GO:0003677">
    <property type="term" value="F:DNA binding"/>
    <property type="evidence" value="ECO:0007669"/>
    <property type="project" value="UniProtKB-KW"/>
</dbReference>
<evidence type="ECO:0000256" key="1">
    <source>
        <dbReference type="ARBA" id="ARBA00009437"/>
    </source>
</evidence>
<dbReference type="InterPro" id="IPR050176">
    <property type="entry name" value="LTTR"/>
</dbReference>
<dbReference type="SUPFAM" id="SSF53850">
    <property type="entry name" value="Periplasmic binding protein-like II"/>
    <property type="match status" value="1"/>
</dbReference>
<dbReference type="InterPro" id="IPR005119">
    <property type="entry name" value="LysR_subst-bd"/>
</dbReference>
<evidence type="ECO:0000313" key="7">
    <source>
        <dbReference type="Proteomes" id="UP000054997"/>
    </source>
</evidence>
<evidence type="ECO:0000259" key="5">
    <source>
        <dbReference type="PROSITE" id="PS50931"/>
    </source>
</evidence>
<dbReference type="PROSITE" id="PS50931">
    <property type="entry name" value="HTH_LYSR"/>
    <property type="match status" value="1"/>
</dbReference>
<dbReference type="CDD" id="cd05466">
    <property type="entry name" value="PBP2_LTTR_substrate"/>
    <property type="match status" value="1"/>
</dbReference>
<evidence type="ECO:0000313" key="6">
    <source>
        <dbReference type="EMBL" id="KTD23023.1"/>
    </source>
</evidence>
<dbReference type="PANTHER" id="PTHR30579">
    <property type="entry name" value="TRANSCRIPTIONAL REGULATOR"/>
    <property type="match status" value="1"/>
</dbReference>
<comment type="caution">
    <text evidence="6">The sequence shown here is derived from an EMBL/GenBank/DDBJ whole genome shotgun (WGS) entry which is preliminary data.</text>
</comment>
<dbReference type="EMBL" id="LNYK01000002">
    <property type="protein sequence ID" value="KTD23023.1"/>
    <property type="molecule type" value="Genomic_DNA"/>
</dbReference>
<dbReference type="FunFam" id="1.10.10.10:FF:000001">
    <property type="entry name" value="LysR family transcriptional regulator"/>
    <property type="match status" value="1"/>
</dbReference>
<keyword evidence="7" id="KW-1185">Reference proteome</keyword>
<dbReference type="Proteomes" id="UP000054997">
    <property type="component" value="Unassembled WGS sequence"/>
</dbReference>
<accession>A0A0W0VSL5</accession>
<dbReference type="Gene3D" id="1.10.10.10">
    <property type="entry name" value="Winged helix-like DNA-binding domain superfamily/Winged helix DNA-binding domain"/>
    <property type="match status" value="1"/>
</dbReference>
<dbReference type="GO" id="GO:0003700">
    <property type="term" value="F:DNA-binding transcription factor activity"/>
    <property type="evidence" value="ECO:0007669"/>
    <property type="project" value="InterPro"/>
</dbReference>
<evidence type="ECO:0000256" key="3">
    <source>
        <dbReference type="ARBA" id="ARBA00023125"/>
    </source>
</evidence>
<proteinExistence type="inferred from homology"/>
<reference evidence="6 7" key="1">
    <citation type="submission" date="2015-11" db="EMBL/GenBank/DDBJ databases">
        <title>Genomic analysis of 38 Legionella species identifies large and diverse effector repertoires.</title>
        <authorList>
            <person name="Burstein D."/>
            <person name="Amaro F."/>
            <person name="Zusman T."/>
            <person name="Lifshitz Z."/>
            <person name="Cohen O."/>
            <person name="Gilbert J.A."/>
            <person name="Pupko T."/>
            <person name="Shuman H.A."/>
            <person name="Segal G."/>
        </authorList>
    </citation>
    <scope>NUCLEOTIDE SEQUENCE [LARGE SCALE GENOMIC DNA]</scope>
    <source>
        <strain evidence="6 7">ATCC 49505</strain>
    </source>
</reference>
<dbReference type="Gene3D" id="3.40.190.290">
    <property type="match status" value="1"/>
</dbReference>
<dbReference type="Pfam" id="PF03466">
    <property type="entry name" value="LysR_substrate"/>
    <property type="match status" value="1"/>
</dbReference>
<evidence type="ECO:0000256" key="2">
    <source>
        <dbReference type="ARBA" id="ARBA00023015"/>
    </source>
</evidence>
<dbReference type="OrthoDB" id="6787458at2"/>
<protein>
    <submittedName>
        <fullName evidence="6">LysR family transcriptional regulator</fullName>
    </submittedName>
</protein>
<comment type="similarity">
    <text evidence="1">Belongs to the LysR transcriptional regulatory family.</text>
</comment>
<dbReference type="SUPFAM" id="SSF46785">
    <property type="entry name" value="Winged helix' DNA-binding domain"/>
    <property type="match status" value="1"/>
</dbReference>
<dbReference type="InterPro" id="IPR000847">
    <property type="entry name" value="LysR_HTH_N"/>
</dbReference>
<dbReference type="AlphaFoldDB" id="A0A0W0VSL5"/>
<dbReference type="InterPro" id="IPR036388">
    <property type="entry name" value="WH-like_DNA-bd_sf"/>
</dbReference>
<dbReference type="STRING" id="45068.Llon_0257"/>
<evidence type="ECO:0000256" key="4">
    <source>
        <dbReference type="ARBA" id="ARBA00023163"/>
    </source>
</evidence>
<dbReference type="PANTHER" id="PTHR30579:SF2">
    <property type="entry name" value="HTH-TYPE TRANSCRIPTIONAL REGULATOR ARGP"/>
    <property type="match status" value="1"/>
</dbReference>
<dbReference type="PATRIC" id="fig|45068.5.peg.273"/>
<dbReference type="InterPro" id="IPR036390">
    <property type="entry name" value="WH_DNA-bd_sf"/>
</dbReference>
<dbReference type="Pfam" id="PF00126">
    <property type="entry name" value="HTH_1"/>
    <property type="match status" value="1"/>
</dbReference>
<keyword evidence="3" id="KW-0238">DNA-binding</keyword>
<organism evidence="6 7">
    <name type="scientific">Legionella londiniensis</name>
    <dbReference type="NCBI Taxonomy" id="45068"/>
    <lineage>
        <taxon>Bacteria</taxon>
        <taxon>Pseudomonadati</taxon>
        <taxon>Pseudomonadota</taxon>
        <taxon>Gammaproteobacteria</taxon>
        <taxon>Legionellales</taxon>
        <taxon>Legionellaceae</taxon>
        <taxon>Legionella</taxon>
    </lineage>
</organism>
<sequence>MSLLSPRLIAFLAVAQCKTVHRAADKIHITQTAVTQRIRALEHSLKTTLFIRTRKGMNLTPEGEVLLRYCQNIQNIEGEILAKLQGYHEDMEIGLTIISPTSLMRSRIIPKMIPIMQKYPNLLMNFKLLDEEKRHLQLKSGQCDFAILNKEQLTQEMSYKQLKPEEYVLVCSALWQDRTLEDILQKERIVDFNPEDRMTYEYLRFYNLDHPNRSRYYANNTSNMTQLICAGIGYSVLSKEFALPYLLSQQLHVLNEGKPLNINHYLAWFERPEPPKYFAEVIDFIE</sequence>
<dbReference type="RefSeq" id="WP_065238254.1">
    <property type="nucleotide sequence ID" value="NZ_CAAAHZ010000012.1"/>
</dbReference>